<dbReference type="RefSeq" id="WP_343131486.1">
    <property type="nucleotide sequence ID" value="NZ_JBCITK010000001.1"/>
</dbReference>
<keyword evidence="4" id="KW-0808">Transferase</keyword>
<keyword evidence="6 11" id="KW-0418">Kinase</keyword>
<accession>A0ABU9VLS8</accession>
<keyword evidence="12" id="KW-1185">Reference proteome</keyword>
<dbReference type="PANTHER" id="PTHR43547:SF10">
    <property type="entry name" value="SENSOR HISTIDINE KINASE DCUS"/>
    <property type="match status" value="1"/>
</dbReference>
<evidence type="ECO:0000256" key="4">
    <source>
        <dbReference type="ARBA" id="ARBA00022679"/>
    </source>
</evidence>
<sequence length="427" mass="48047">MFKNVHWLTIFFVAAATAICGELRIAPFGTEFRFGLGSSAFFLLLLLFPYLPYIWTGFVTGLVVVIFRTLTSSLFINDPSMFIDAWNIHFSAFFYYLVFGIGMFFLPKKLPDKKLLLFGLFVIGVDVLSNIAEINARFFFLQTNPLLTTEWLTLVVVAAIRVYFVLGLYGGLKMQQMSAVHAEQQKRFEQTLTVSSTLYGESFYMKKMMNDIESITGKSYRLYQKLQDLNLPAPAREALFVSENIHEIKKDAQRVTSGLMKLHDSNKIFTTLDLSEVIHYVVIGNQSYSTWLNKEIEFTTDLLTNYKTDQHLALLSVLNNLTSNAVEAISESGTIFIQVSEKGDQTLFTVTDDGQGIREQDVDFVFEAGYTTKYHMNGEASTGIGLSHVKHVAASFDGSIEVTSPVTGGAQFVLTLPTYRLKQEDSS</sequence>
<evidence type="ECO:0000256" key="1">
    <source>
        <dbReference type="ARBA" id="ARBA00000085"/>
    </source>
</evidence>
<evidence type="ECO:0000256" key="3">
    <source>
        <dbReference type="ARBA" id="ARBA00022553"/>
    </source>
</evidence>
<keyword evidence="5" id="KW-0547">Nucleotide-binding</keyword>
<dbReference type="InterPro" id="IPR005467">
    <property type="entry name" value="His_kinase_dom"/>
</dbReference>
<organism evidence="11 12">
    <name type="scientific">Alkalicoccobacillus gibsonii</name>
    <dbReference type="NCBI Taxonomy" id="79881"/>
    <lineage>
        <taxon>Bacteria</taxon>
        <taxon>Bacillati</taxon>
        <taxon>Bacillota</taxon>
        <taxon>Bacilli</taxon>
        <taxon>Bacillales</taxon>
        <taxon>Bacillaceae</taxon>
        <taxon>Alkalicoccobacillus</taxon>
    </lineage>
</organism>
<evidence type="ECO:0000256" key="7">
    <source>
        <dbReference type="ARBA" id="ARBA00022840"/>
    </source>
</evidence>
<evidence type="ECO:0000259" key="10">
    <source>
        <dbReference type="PROSITE" id="PS50109"/>
    </source>
</evidence>
<dbReference type="PANTHER" id="PTHR43547">
    <property type="entry name" value="TWO-COMPONENT HISTIDINE KINASE"/>
    <property type="match status" value="1"/>
</dbReference>
<keyword evidence="8" id="KW-0902">Two-component regulatory system</keyword>
<evidence type="ECO:0000256" key="5">
    <source>
        <dbReference type="ARBA" id="ARBA00022741"/>
    </source>
</evidence>
<dbReference type="Proteomes" id="UP001418796">
    <property type="component" value="Unassembled WGS sequence"/>
</dbReference>
<dbReference type="EC" id="2.7.13.3" evidence="2"/>
<dbReference type="Pfam" id="PF02518">
    <property type="entry name" value="HATPase_c"/>
    <property type="match status" value="1"/>
</dbReference>
<dbReference type="PROSITE" id="PS50109">
    <property type="entry name" value="HIS_KIN"/>
    <property type="match status" value="1"/>
</dbReference>
<evidence type="ECO:0000313" key="12">
    <source>
        <dbReference type="Proteomes" id="UP001418796"/>
    </source>
</evidence>
<evidence type="ECO:0000313" key="11">
    <source>
        <dbReference type="EMBL" id="MEN0644864.1"/>
    </source>
</evidence>
<evidence type="ECO:0000256" key="9">
    <source>
        <dbReference type="SAM" id="Phobius"/>
    </source>
</evidence>
<evidence type="ECO:0000256" key="2">
    <source>
        <dbReference type="ARBA" id="ARBA00012438"/>
    </source>
</evidence>
<feature type="transmembrane region" description="Helical" evidence="9">
    <location>
        <begin position="152"/>
        <end position="172"/>
    </location>
</feature>
<dbReference type="InterPro" id="IPR036890">
    <property type="entry name" value="HATPase_C_sf"/>
</dbReference>
<keyword evidence="3" id="KW-0597">Phosphoprotein</keyword>
<dbReference type="GO" id="GO:0016301">
    <property type="term" value="F:kinase activity"/>
    <property type="evidence" value="ECO:0007669"/>
    <property type="project" value="UniProtKB-KW"/>
</dbReference>
<feature type="domain" description="Histidine kinase" evidence="10">
    <location>
        <begin position="248"/>
        <end position="420"/>
    </location>
</feature>
<feature type="transmembrane region" description="Helical" evidence="9">
    <location>
        <begin position="115"/>
        <end position="132"/>
    </location>
</feature>
<name>A0ABU9VLS8_9BACI</name>
<keyword evidence="7" id="KW-0067">ATP-binding</keyword>
<keyword evidence="9" id="KW-0812">Transmembrane</keyword>
<proteinExistence type="predicted"/>
<dbReference type="Gene3D" id="3.30.565.10">
    <property type="entry name" value="Histidine kinase-like ATPase, C-terminal domain"/>
    <property type="match status" value="1"/>
</dbReference>
<dbReference type="InterPro" id="IPR003594">
    <property type="entry name" value="HATPase_dom"/>
</dbReference>
<dbReference type="InterPro" id="IPR004358">
    <property type="entry name" value="Sig_transdc_His_kin-like_C"/>
</dbReference>
<gene>
    <name evidence="11" type="ORF">MKY91_17045</name>
</gene>
<comment type="caution">
    <text evidence="11">The sequence shown here is derived from an EMBL/GenBank/DDBJ whole genome shotgun (WGS) entry which is preliminary data.</text>
</comment>
<comment type="catalytic activity">
    <reaction evidence="1">
        <text>ATP + protein L-histidine = ADP + protein N-phospho-L-histidine.</text>
        <dbReference type="EC" id="2.7.13.3"/>
    </reaction>
</comment>
<dbReference type="PRINTS" id="PR00344">
    <property type="entry name" value="BCTRLSENSOR"/>
</dbReference>
<dbReference type="SUPFAM" id="SSF55874">
    <property type="entry name" value="ATPase domain of HSP90 chaperone/DNA topoisomerase II/histidine kinase"/>
    <property type="match status" value="1"/>
</dbReference>
<dbReference type="SMART" id="SM00387">
    <property type="entry name" value="HATPase_c"/>
    <property type="match status" value="1"/>
</dbReference>
<feature type="transmembrane region" description="Helical" evidence="9">
    <location>
        <begin position="88"/>
        <end position="106"/>
    </location>
</feature>
<keyword evidence="9" id="KW-0472">Membrane</keyword>
<dbReference type="EMBL" id="JBCITK010000001">
    <property type="protein sequence ID" value="MEN0644864.1"/>
    <property type="molecule type" value="Genomic_DNA"/>
</dbReference>
<reference evidence="11 12" key="1">
    <citation type="submission" date="2024-03" db="EMBL/GenBank/DDBJ databases">
        <title>Bacilli Hybrid Assemblies.</title>
        <authorList>
            <person name="Kovac J."/>
        </authorList>
    </citation>
    <scope>NUCLEOTIDE SEQUENCE [LARGE SCALE GENOMIC DNA]</scope>
    <source>
        <strain evidence="11 12">FSL R7-0666</strain>
    </source>
</reference>
<evidence type="ECO:0000256" key="6">
    <source>
        <dbReference type="ARBA" id="ARBA00022777"/>
    </source>
</evidence>
<keyword evidence="9" id="KW-1133">Transmembrane helix</keyword>
<evidence type="ECO:0000256" key="8">
    <source>
        <dbReference type="ARBA" id="ARBA00023012"/>
    </source>
</evidence>
<protein>
    <recommendedName>
        <fullName evidence="2">histidine kinase</fullName>
        <ecNumber evidence="2">2.7.13.3</ecNumber>
    </recommendedName>
</protein>